<dbReference type="PROSITE" id="PS50056">
    <property type="entry name" value="TYR_PHOSPHATASE_2"/>
    <property type="match status" value="1"/>
</dbReference>
<dbReference type="EMBL" id="BAABUK010000006">
    <property type="protein sequence ID" value="GAA5809916.1"/>
    <property type="molecule type" value="Genomic_DNA"/>
</dbReference>
<accession>A0ABP9YST8</accession>
<comment type="caution">
    <text evidence="2">The sequence shown here is derived from an EMBL/GenBank/DDBJ whole genome shotgun (WGS) entry which is preliminary data.</text>
</comment>
<reference evidence="2 3" key="1">
    <citation type="submission" date="2024-04" db="EMBL/GenBank/DDBJ databases">
        <title>genome sequences of Mucor flavus KT1a and Helicostylum pulchrum KT1b strains isolated from the surface of a dry-aged beef.</title>
        <authorList>
            <person name="Toyotome T."/>
            <person name="Hosono M."/>
            <person name="Torimaru M."/>
            <person name="Fukuda K."/>
            <person name="Mikami N."/>
        </authorList>
    </citation>
    <scope>NUCLEOTIDE SEQUENCE [LARGE SCALE GENOMIC DNA]</scope>
    <source>
        <strain evidence="2 3">KT1a</strain>
    </source>
</reference>
<dbReference type="InterPro" id="IPR050561">
    <property type="entry name" value="PTP"/>
</dbReference>
<dbReference type="InterPro" id="IPR029021">
    <property type="entry name" value="Prot-tyrosine_phosphatase-like"/>
</dbReference>
<dbReference type="Gene3D" id="3.90.190.10">
    <property type="entry name" value="Protein tyrosine phosphatase superfamily"/>
    <property type="match status" value="1"/>
</dbReference>
<gene>
    <name evidence="2" type="ORF">MFLAVUS_003331</name>
</gene>
<organism evidence="2 3">
    <name type="scientific">Mucor flavus</name>
    <dbReference type="NCBI Taxonomy" id="439312"/>
    <lineage>
        <taxon>Eukaryota</taxon>
        <taxon>Fungi</taxon>
        <taxon>Fungi incertae sedis</taxon>
        <taxon>Mucoromycota</taxon>
        <taxon>Mucoromycotina</taxon>
        <taxon>Mucoromycetes</taxon>
        <taxon>Mucorales</taxon>
        <taxon>Mucorineae</taxon>
        <taxon>Mucoraceae</taxon>
        <taxon>Mucor</taxon>
    </lineage>
</organism>
<sequence>MMKPPAYTKIQNPFLNPPSYIVYNDVRFLIIDTPSISNMSRYIKEFERWNVTDVVRCCKATYSQAVLNDRGIKVHDWIFSDGDPPSKSIIDGWLNLVNLTFKHDDDLMLYNEGEKDTKTDGEEDQNIKKKPCIAAHCVAGLGSTDAGCRAPVLVAIALIEEGMDPLDSVAFVRKHRQGAINKRQLKYLESYKRRTNQASCIIS</sequence>
<keyword evidence="3" id="KW-1185">Reference proteome</keyword>
<dbReference type="InterPro" id="IPR000387">
    <property type="entry name" value="Tyr_Pase_dom"/>
</dbReference>
<dbReference type="CDD" id="cd14500">
    <property type="entry name" value="PTP-IVa"/>
    <property type="match status" value="1"/>
</dbReference>
<proteinExistence type="predicted"/>
<name>A0ABP9YST8_9FUNG</name>
<dbReference type="PANTHER" id="PTHR23339">
    <property type="entry name" value="TYROSINE SPECIFIC PROTEIN PHOSPHATASE AND DUAL SPECIFICITY PROTEIN PHOSPHATASE"/>
    <property type="match status" value="1"/>
</dbReference>
<feature type="domain" description="Tyrosine specific protein phosphatases" evidence="1">
    <location>
        <begin position="91"/>
        <end position="187"/>
    </location>
</feature>
<dbReference type="Proteomes" id="UP001473302">
    <property type="component" value="Unassembled WGS sequence"/>
</dbReference>
<evidence type="ECO:0000313" key="2">
    <source>
        <dbReference type="EMBL" id="GAA5809916.1"/>
    </source>
</evidence>
<evidence type="ECO:0000259" key="1">
    <source>
        <dbReference type="PROSITE" id="PS50056"/>
    </source>
</evidence>
<protein>
    <recommendedName>
        <fullName evidence="1">Tyrosine specific protein phosphatases domain-containing protein</fullName>
    </recommendedName>
</protein>
<dbReference type="SUPFAM" id="SSF52799">
    <property type="entry name" value="(Phosphotyrosine protein) phosphatases II"/>
    <property type="match status" value="1"/>
</dbReference>
<evidence type="ECO:0000313" key="3">
    <source>
        <dbReference type="Proteomes" id="UP001473302"/>
    </source>
</evidence>